<protein>
    <recommendedName>
        <fullName evidence="4">DUF3074 domain-containing protein</fullName>
    </recommendedName>
</protein>
<feature type="compositionally biased region" description="Low complexity" evidence="1">
    <location>
        <begin position="247"/>
        <end position="266"/>
    </location>
</feature>
<evidence type="ECO:0000256" key="1">
    <source>
        <dbReference type="SAM" id="MobiDB-lite"/>
    </source>
</evidence>
<comment type="caution">
    <text evidence="2">The sequence shown here is derived from an EMBL/GenBank/DDBJ whole genome shotgun (WGS) entry which is preliminary data.</text>
</comment>
<organism evidence="2 3">
    <name type="scientific">Aureobasidium pullulans</name>
    <name type="common">Black yeast</name>
    <name type="synonym">Pullularia pullulans</name>
    <dbReference type="NCBI Taxonomy" id="5580"/>
    <lineage>
        <taxon>Eukaryota</taxon>
        <taxon>Fungi</taxon>
        <taxon>Dikarya</taxon>
        <taxon>Ascomycota</taxon>
        <taxon>Pezizomycotina</taxon>
        <taxon>Dothideomycetes</taxon>
        <taxon>Dothideomycetidae</taxon>
        <taxon>Dothideales</taxon>
        <taxon>Saccotheciaceae</taxon>
        <taxon>Aureobasidium</taxon>
    </lineage>
</organism>
<gene>
    <name evidence="2" type="ORF">QM012_008484</name>
</gene>
<evidence type="ECO:0000313" key="3">
    <source>
        <dbReference type="Proteomes" id="UP001341245"/>
    </source>
</evidence>
<sequence length="431" mass="47632">MKREASLDDAEGGPATRQARLSPSALDSDDSPCLEVRDSTRPLFRRLCKEFGWPPTGAIGAKISHLLGIDTSRSDLEPALFAFVQHLSFIWHADEGALFIGVKKVNDRHRLIWYKPSTSGASVGSSLWMDRPGSHDNNGMSSYTPRMNDVVDQVLVSRFWPSFTTAFGLTSDEGNYKYISGVHTILLTFPRLGKSCTNTELRRWAAGRLTALTDHVPLRKYELPFLPESVWMSKSIEPQRPRMYTPSGGSSSGAVIPSSSSTTRQSSVREIERIQNIIQTQRGQKHTGHGRLDKRKPRSPQPTVAESGERISEPLESSETASEAATEGLKSTSPKDDRQFELELNAPAVKRMHEIFDSACIKISAIELDAAANAQVQMTFTFPAQVFQQQSVLHFSPIASVDLPPIAPLRRLVLEALCALAMNTVDDDGQR</sequence>
<evidence type="ECO:0008006" key="4">
    <source>
        <dbReference type="Google" id="ProtNLM"/>
    </source>
</evidence>
<proteinExistence type="predicted"/>
<feature type="region of interest" description="Disordered" evidence="1">
    <location>
        <begin position="239"/>
        <end position="339"/>
    </location>
</feature>
<reference evidence="2 3" key="1">
    <citation type="submission" date="2023-11" db="EMBL/GenBank/DDBJ databases">
        <title>Draft genome sequence and annotation of the polyextremotolerant black yeast-like fungus Aureobasidium pullulans NRRL 62042.</title>
        <authorList>
            <person name="Dielentheis-Frenken M.R.E."/>
            <person name="Wibberg D."/>
            <person name="Blank L.M."/>
            <person name="Tiso T."/>
        </authorList>
    </citation>
    <scope>NUCLEOTIDE SEQUENCE [LARGE SCALE GENOMIC DNA]</scope>
    <source>
        <strain evidence="2 3">NRRL 62042</strain>
    </source>
</reference>
<feature type="compositionally biased region" description="Low complexity" evidence="1">
    <location>
        <begin position="317"/>
        <end position="327"/>
    </location>
</feature>
<keyword evidence="3" id="KW-1185">Reference proteome</keyword>
<dbReference type="EMBL" id="JASGXD010000007">
    <property type="protein sequence ID" value="KAK6004622.1"/>
    <property type="molecule type" value="Genomic_DNA"/>
</dbReference>
<feature type="region of interest" description="Disordered" evidence="1">
    <location>
        <begin position="1"/>
        <end position="32"/>
    </location>
</feature>
<name>A0ABR0TJM8_AURPU</name>
<accession>A0ABR0TJM8</accession>
<dbReference type="Proteomes" id="UP001341245">
    <property type="component" value="Unassembled WGS sequence"/>
</dbReference>
<evidence type="ECO:0000313" key="2">
    <source>
        <dbReference type="EMBL" id="KAK6004622.1"/>
    </source>
</evidence>
<feature type="compositionally biased region" description="Basic residues" evidence="1">
    <location>
        <begin position="283"/>
        <end position="298"/>
    </location>
</feature>